<comment type="caution">
    <text evidence="1">The sequence shown here is derived from an EMBL/GenBank/DDBJ whole genome shotgun (WGS) entry which is preliminary data.</text>
</comment>
<evidence type="ECO:0000313" key="1">
    <source>
        <dbReference type="EMBL" id="PZD95440.1"/>
    </source>
</evidence>
<dbReference type="EMBL" id="QKRB01000044">
    <property type="protein sequence ID" value="PZD95440.1"/>
    <property type="molecule type" value="Genomic_DNA"/>
</dbReference>
<proteinExistence type="predicted"/>
<gene>
    <name evidence="1" type="ORF">DNH61_12970</name>
</gene>
<name>A0A2W1LBD8_9BACL</name>
<evidence type="ECO:0000313" key="2">
    <source>
        <dbReference type="Proteomes" id="UP000249522"/>
    </source>
</evidence>
<dbReference type="OrthoDB" id="2627814at2"/>
<protein>
    <submittedName>
        <fullName evidence="1">Uncharacterized protein</fullName>
    </submittedName>
</protein>
<dbReference type="Proteomes" id="UP000249522">
    <property type="component" value="Unassembled WGS sequence"/>
</dbReference>
<dbReference type="AlphaFoldDB" id="A0A2W1LBD8"/>
<reference evidence="1 2" key="1">
    <citation type="submission" date="2018-06" db="EMBL/GenBank/DDBJ databases">
        <title>Paenibacillus imtechensis sp. nov.</title>
        <authorList>
            <person name="Pinnaka A.K."/>
            <person name="Singh H."/>
            <person name="Kaur M."/>
        </authorList>
    </citation>
    <scope>NUCLEOTIDE SEQUENCE [LARGE SCALE GENOMIC DNA]</scope>
    <source>
        <strain evidence="1 2">SMB1</strain>
    </source>
</reference>
<keyword evidence="2" id="KW-1185">Reference proteome</keyword>
<sequence length="62" mass="7501">MTVTVLKTDIVTQNYMRYCYYCDQAVECDTEVQCLACWEQKEAETEPRDLDLTLHYLREHYE</sequence>
<accession>A0A2W1LBD8</accession>
<organism evidence="1 2">
    <name type="scientific">Paenibacillus sambharensis</name>
    <dbReference type="NCBI Taxonomy" id="1803190"/>
    <lineage>
        <taxon>Bacteria</taxon>
        <taxon>Bacillati</taxon>
        <taxon>Bacillota</taxon>
        <taxon>Bacilli</taxon>
        <taxon>Bacillales</taxon>
        <taxon>Paenibacillaceae</taxon>
        <taxon>Paenibacillus</taxon>
    </lineage>
</organism>